<reference evidence="2" key="1">
    <citation type="submission" date="2018-05" db="EMBL/GenBank/DDBJ databases">
        <authorList>
            <person name="Lanie J.A."/>
            <person name="Ng W.-L."/>
            <person name="Kazmierczak K.M."/>
            <person name="Andrzejewski T.M."/>
            <person name="Davidsen T.M."/>
            <person name="Wayne K.J."/>
            <person name="Tettelin H."/>
            <person name="Glass J.I."/>
            <person name="Rusch D."/>
            <person name="Podicherti R."/>
            <person name="Tsui H.-C.T."/>
            <person name="Winkler M.E."/>
        </authorList>
    </citation>
    <scope>NUCLEOTIDE SEQUENCE</scope>
</reference>
<dbReference type="InterPro" id="IPR027417">
    <property type="entry name" value="P-loop_NTPase"/>
</dbReference>
<dbReference type="Pfam" id="PF00005">
    <property type="entry name" value="ABC_tran"/>
    <property type="match status" value="1"/>
</dbReference>
<dbReference type="Gene3D" id="3.40.50.300">
    <property type="entry name" value="P-loop containing nucleotide triphosphate hydrolases"/>
    <property type="match status" value="1"/>
</dbReference>
<dbReference type="GO" id="GO:0016887">
    <property type="term" value="F:ATP hydrolysis activity"/>
    <property type="evidence" value="ECO:0007669"/>
    <property type="project" value="InterPro"/>
</dbReference>
<sequence length="113" mass="12351">VYKSFAGPDGSVIKVLRGADLSVHQGESLSIRGESGSGKSTFLNVISWLDRPDSGSVVWDSTEVPRISDREIARRRAEVLGFVFQSYYLMPELNVLENVLMAARILGHAGQDA</sequence>
<dbReference type="AlphaFoldDB" id="A0A382YBA5"/>
<dbReference type="PANTHER" id="PTHR42798:SF2">
    <property type="entry name" value="ABC TRANSPORTER ATP-BINDING PROTEIN MG467-RELATED"/>
    <property type="match status" value="1"/>
</dbReference>
<organism evidence="2">
    <name type="scientific">marine metagenome</name>
    <dbReference type="NCBI Taxonomy" id="408172"/>
    <lineage>
        <taxon>unclassified sequences</taxon>
        <taxon>metagenomes</taxon>
        <taxon>ecological metagenomes</taxon>
    </lineage>
</organism>
<gene>
    <name evidence="2" type="ORF">METZ01_LOCUS433338</name>
</gene>
<dbReference type="PANTHER" id="PTHR42798">
    <property type="entry name" value="LIPOPROTEIN-RELEASING SYSTEM ATP-BINDING PROTEIN LOLD"/>
    <property type="match status" value="1"/>
</dbReference>
<feature type="domain" description="ABC transporter" evidence="1">
    <location>
        <begin position="16"/>
        <end position="103"/>
    </location>
</feature>
<dbReference type="GO" id="GO:0005524">
    <property type="term" value="F:ATP binding"/>
    <property type="evidence" value="ECO:0007669"/>
    <property type="project" value="InterPro"/>
</dbReference>
<evidence type="ECO:0000313" key="2">
    <source>
        <dbReference type="EMBL" id="SVD80484.1"/>
    </source>
</evidence>
<dbReference type="EMBL" id="UINC01174387">
    <property type="protein sequence ID" value="SVD80484.1"/>
    <property type="molecule type" value="Genomic_DNA"/>
</dbReference>
<evidence type="ECO:0000259" key="1">
    <source>
        <dbReference type="Pfam" id="PF00005"/>
    </source>
</evidence>
<proteinExistence type="predicted"/>
<dbReference type="InterPro" id="IPR003439">
    <property type="entry name" value="ABC_transporter-like_ATP-bd"/>
</dbReference>
<protein>
    <recommendedName>
        <fullName evidence="1">ABC transporter domain-containing protein</fullName>
    </recommendedName>
</protein>
<feature type="non-terminal residue" evidence="2">
    <location>
        <position position="113"/>
    </location>
</feature>
<name>A0A382YBA5_9ZZZZ</name>
<dbReference type="SUPFAM" id="SSF52540">
    <property type="entry name" value="P-loop containing nucleoside triphosphate hydrolases"/>
    <property type="match status" value="1"/>
</dbReference>
<accession>A0A382YBA5</accession>
<feature type="non-terminal residue" evidence="2">
    <location>
        <position position="1"/>
    </location>
</feature>